<dbReference type="InterPro" id="IPR045272">
    <property type="entry name" value="ANXUR1/2-like"/>
</dbReference>
<dbReference type="GO" id="GO:0004714">
    <property type="term" value="F:transmembrane receptor protein tyrosine kinase activity"/>
    <property type="evidence" value="ECO:0007669"/>
    <property type="project" value="InterPro"/>
</dbReference>
<dbReference type="Pfam" id="PF12819">
    <property type="entry name" value="Malectin_like"/>
    <property type="match status" value="1"/>
</dbReference>
<keyword evidence="10 13" id="KW-0472">Membrane</keyword>
<evidence type="ECO:0000256" key="5">
    <source>
        <dbReference type="ARBA" id="ARBA00022729"/>
    </source>
</evidence>
<dbReference type="FunFam" id="2.60.120.430:FF:000003">
    <property type="entry name" value="FERONIA receptor-like kinase"/>
    <property type="match status" value="1"/>
</dbReference>
<dbReference type="GO" id="GO:0005524">
    <property type="term" value="F:ATP binding"/>
    <property type="evidence" value="ECO:0007669"/>
    <property type="project" value="UniProtKB-KW"/>
</dbReference>
<dbReference type="Gene3D" id="2.60.120.430">
    <property type="entry name" value="Galactose-binding lectin"/>
    <property type="match status" value="2"/>
</dbReference>
<dbReference type="AlphaFoldDB" id="A0A5J5NLY2"/>
<dbReference type="InterPro" id="IPR011009">
    <property type="entry name" value="Kinase-like_dom_sf"/>
</dbReference>
<dbReference type="GO" id="GO:0004674">
    <property type="term" value="F:protein serine/threonine kinase activity"/>
    <property type="evidence" value="ECO:0007669"/>
    <property type="project" value="UniProtKB-KW"/>
</dbReference>
<dbReference type="FunFam" id="2.60.120.430:FF:000007">
    <property type="entry name" value="FERONIA receptor-like kinase"/>
    <property type="match status" value="1"/>
</dbReference>
<dbReference type="Proteomes" id="UP000327439">
    <property type="component" value="Chromosome D13"/>
</dbReference>
<dbReference type="InterPro" id="IPR001245">
    <property type="entry name" value="Ser-Thr/Tyr_kinase_cat_dom"/>
</dbReference>
<sequence>MHNSAELACSIGKYCSKLWLFCCSKAYHIMRLSQFWAYFSLIFLGLSFHIRRRTFVSAESLAYLRTESIFLDCGSSAKQSLSLGRKWSSDIGSQFIASNSDSDSIITTASKGMTVPYITARLFYTKFSYTFNVTPGPKFIRLHFYSDSYQGLNASQSFLTVTAGRYTLLRNFSCYLTAKYLKTDHFFKEFIVYVENHTLELIFSPTSNPPNAYGFVNGIEVVSMPLQLYIRGDDVSLPFVGFHNNMLAIDNKFALEMVYRANVGGQTISPDQDTGMFRTWNDDASYIFGAAFGQLDYDTTVSIQYPKTVPAYTAPEDVYRTARSMGQYNEINMNYNLSWFFPVDTGFLYLVRLHFCEIVPDMTLGNQRVFFIFINNQTAETQADVIVWSKGHGVAVYRDYIVMVPLQAARKQDLWLELHPNIQVKPEYYDAILNGLEIFKISNYDGNLAGFNPPLDESNIQQASSPALSKKSKKGLQNRIKYSISGGLLFILCLFVLIFIKKRRKWKMKNTKDSSPCNNFHADDITKATNNFDESLVIYNLDMGKVYKGEINGTEVAILRGIKEISEQDFKEGIKMLSQTHHHNIVSLLGYCQEDSEKILVYEYMDNGTLSDHLHDHSKHLSWNQRLEICVGAARGLHYLHTGKNRPIVHGDISTSSILLDENWTAKILSFGFTMASHNSDGYSIHIGSQTDVYSFGLVLLEVFSGRAPPLNLKTENDKNSGSNGDDDHESLIPPASDCLEKGDVDQLLDQSLKGKISLESVGNFVKITKQCLAKKEVKRPSMSEVLYSLELLQMSQDNESNESSPKGLYPESCSDLMIGVEFSDMLMSSGR</sequence>
<dbReference type="GO" id="GO:0016020">
    <property type="term" value="C:membrane"/>
    <property type="evidence" value="ECO:0007669"/>
    <property type="project" value="UniProtKB-SubCell"/>
</dbReference>
<dbReference type="SUPFAM" id="SSF56112">
    <property type="entry name" value="Protein kinase-like (PK-like)"/>
    <property type="match status" value="1"/>
</dbReference>
<feature type="domain" description="Protein kinase" evidence="14">
    <location>
        <begin position="532"/>
        <end position="793"/>
    </location>
</feature>
<evidence type="ECO:0000256" key="12">
    <source>
        <dbReference type="SAM" id="MobiDB-lite"/>
    </source>
</evidence>
<evidence type="ECO:0000256" key="10">
    <source>
        <dbReference type="ARBA" id="ARBA00023136"/>
    </source>
</evidence>
<evidence type="ECO:0000313" key="16">
    <source>
        <dbReference type="Proteomes" id="UP000327439"/>
    </source>
</evidence>
<keyword evidence="3" id="KW-0808">Transferase</keyword>
<gene>
    <name evidence="15" type="ORF">ES319_D13G094700v1</name>
</gene>
<dbReference type="PROSITE" id="PS50011">
    <property type="entry name" value="PROTEIN_KINASE_DOM"/>
    <property type="match status" value="1"/>
</dbReference>
<comment type="subcellular location">
    <subcellularLocation>
        <location evidence="1">Membrane</location>
        <topology evidence="1">Single-pass type I membrane protein</topology>
    </subcellularLocation>
</comment>
<evidence type="ECO:0000259" key="14">
    <source>
        <dbReference type="PROSITE" id="PS50011"/>
    </source>
</evidence>
<keyword evidence="2" id="KW-0723">Serine/threonine-protein kinase</keyword>
<dbReference type="OrthoDB" id="1903759at2759"/>
<name>A0A5J5NLY2_GOSBA</name>
<protein>
    <recommendedName>
        <fullName evidence="14">Protein kinase domain-containing protein</fullName>
    </recommendedName>
</protein>
<proteinExistence type="predicted"/>
<feature type="region of interest" description="Disordered" evidence="12">
    <location>
        <begin position="711"/>
        <end position="738"/>
    </location>
</feature>
<evidence type="ECO:0000256" key="7">
    <source>
        <dbReference type="ARBA" id="ARBA00022777"/>
    </source>
</evidence>
<accession>A0A5J5NLY2</accession>
<evidence type="ECO:0000256" key="13">
    <source>
        <dbReference type="SAM" id="Phobius"/>
    </source>
</evidence>
<dbReference type="InterPro" id="IPR000719">
    <property type="entry name" value="Prot_kinase_dom"/>
</dbReference>
<organism evidence="15 16">
    <name type="scientific">Gossypium barbadense</name>
    <name type="common">Sea Island cotton</name>
    <name type="synonym">Hibiscus barbadensis</name>
    <dbReference type="NCBI Taxonomy" id="3634"/>
    <lineage>
        <taxon>Eukaryota</taxon>
        <taxon>Viridiplantae</taxon>
        <taxon>Streptophyta</taxon>
        <taxon>Embryophyta</taxon>
        <taxon>Tracheophyta</taxon>
        <taxon>Spermatophyta</taxon>
        <taxon>Magnoliopsida</taxon>
        <taxon>eudicotyledons</taxon>
        <taxon>Gunneridae</taxon>
        <taxon>Pentapetalae</taxon>
        <taxon>rosids</taxon>
        <taxon>malvids</taxon>
        <taxon>Malvales</taxon>
        <taxon>Malvaceae</taxon>
        <taxon>Malvoideae</taxon>
        <taxon>Gossypium</taxon>
    </lineage>
</organism>
<keyword evidence="8" id="KW-0067">ATP-binding</keyword>
<evidence type="ECO:0000256" key="4">
    <source>
        <dbReference type="ARBA" id="ARBA00022692"/>
    </source>
</evidence>
<dbReference type="PANTHER" id="PTHR34590">
    <property type="entry name" value="OS03G0124300 PROTEIN-RELATED"/>
    <property type="match status" value="1"/>
</dbReference>
<reference evidence="16" key="1">
    <citation type="journal article" date="2020" name="Nat. Genet.">
        <title>Genomic diversifications of five Gossypium allopolyploid species and their impact on cotton improvement.</title>
        <authorList>
            <person name="Chen Z.J."/>
            <person name="Sreedasyam A."/>
            <person name="Ando A."/>
            <person name="Song Q."/>
            <person name="De Santiago L.M."/>
            <person name="Hulse-Kemp A.M."/>
            <person name="Ding M."/>
            <person name="Ye W."/>
            <person name="Kirkbride R.C."/>
            <person name="Jenkins J."/>
            <person name="Plott C."/>
            <person name="Lovell J."/>
            <person name="Lin Y.M."/>
            <person name="Vaughn R."/>
            <person name="Liu B."/>
            <person name="Simpson S."/>
            <person name="Scheffler B.E."/>
            <person name="Wen L."/>
            <person name="Saski C.A."/>
            <person name="Grover C.E."/>
            <person name="Hu G."/>
            <person name="Conover J.L."/>
            <person name="Carlson J.W."/>
            <person name="Shu S."/>
            <person name="Boston L.B."/>
            <person name="Williams M."/>
            <person name="Peterson D.G."/>
            <person name="McGee K."/>
            <person name="Jones D.C."/>
            <person name="Wendel J.F."/>
            <person name="Stelly D.M."/>
            <person name="Grimwood J."/>
            <person name="Schmutz J."/>
        </authorList>
    </citation>
    <scope>NUCLEOTIDE SEQUENCE [LARGE SCALE GENOMIC DNA]</scope>
    <source>
        <strain evidence="16">cv. 3-79</strain>
    </source>
</reference>
<evidence type="ECO:0000313" key="15">
    <source>
        <dbReference type="EMBL" id="KAB1994370.1"/>
    </source>
</evidence>
<keyword evidence="7" id="KW-0418">Kinase</keyword>
<keyword evidence="5" id="KW-0732">Signal</keyword>
<feature type="transmembrane region" description="Helical" evidence="13">
    <location>
        <begin position="482"/>
        <end position="500"/>
    </location>
</feature>
<evidence type="ECO:0000256" key="1">
    <source>
        <dbReference type="ARBA" id="ARBA00004479"/>
    </source>
</evidence>
<dbReference type="Pfam" id="PF07714">
    <property type="entry name" value="PK_Tyr_Ser-Thr"/>
    <property type="match status" value="1"/>
</dbReference>
<keyword evidence="9 13" id="KW-1133">Transmembrane helix</keyword>
<dbReference type="PANTHER" id="PTHR34590:SF5">
    <property type="entry name" value="OS04G0586500 PROTEIN"/>
    <property type="match status" value="1"/>
</dbReference>
<keyword evidence="16" id="KW-1185">Reference proteome</keyword>
<keyword evidence="6" id="KW-0547">Nucleotide-binding</keyword>
<evidence type="ECO:0000256" key="8">
    <source>
        <dbReference type="ARBA" id="ARBA00022840"/>
    </source>
</evidence>
<keyword evidence="11" id="KW-0325">Glycoprotein</keyword>
<evidence type="ECO:0000256" key="2">
    <source>
        <dbReference type="ARBA" id="ARBA00022527"/>
    </source>
</evidence>
<evidence type="ECO:0000256" key="6">
    <source>
        <dbReference type="ARBA" id="ARBA00022741"/>
    </source>
</evidence>
<evidence type="ECO:0000256" key="9">
    <source>
        <dbReference type="ARBA" id="ARBA00022989"/>
    </source>
</evidence>
<dbReference type="Gene3D" id="1.10.510.10">
    <property type="entry name" value="Transferase(Phosphotransferase) domain 1"/>
    <property type="match status" value="1"/>
</dbReference>
<evidence type="ECO:0000256" key="11">
    <source>
        <dbReference type="ARBA" id="ARBA00023180"/>
    </source>
</evidence>
<dbReference type="Gene3D" id="3.30.200.20">
    <property type="entry name" value="Phosphorylase Kinase, domain 1"/>
    <property type="match status" value="1"/>
</dbReference>
<evidence type="ECO:0000256" key="3">
    <source>
        <dbReference type="ARBA" id="ARBA00022679"/>
    </source>
</evidence>
<keyword evidence="4 13" id="KW-0812">Transmembrane</keyword>
<dbReference type="InterPro" id="IPR024788">
    <property type="entry name" value="Malectin-like_Carb-bd_dom"/>
</dbReference>
<dbReference type="EMBL" id="CM018227">
    <property type="protein sequence ID" value="KAB1994370.1"/>
    <property type="molecule type" value="Genomic_DNA"/>
</dbReference>